<reference evidence="1 2" key="1">
    <citation type="submission" date="2020-10" db="EMBL/GenBank/DDBJ databases">
        <title>Mucilaginibacter mali sp. nov., isolated from rhizosphere soil of apple orchard.</title>
        <authorList>
            <person name="Lee J.-S."/>
            <person name="Kim H.S."/>
            <person name="Kim J.-S."/>
        </authorList>
    </citation>
    <scope>NUCLEOTIDE SEQUENCE [LARGE SCALE GENOMIC DNA]</scope>
    <source>
        <strain evidence="1 2">KCTC 23157</strain>
    </source>
</reference>
<comment type="caution">
    <text evidence="1">The sequence shown here is derived from an EMBL/GenBank/DDBJ whole genome shotgun (WGS) entry which is preliminary data.</text>
</comment>
<dbReference type="Proteomes" id="UP000632774">
    <property type="component" value="Unassembled WGS sequence"/>
</dbReference>
<gene>
    <name evidence="1" type="ORF">IRJ18_08190</name>
</gene>
<evidence type="ECO:0000313" key="1">
    <source>
        <dbReference type="EMBL" id="MBE9666335.1"/>
    </source>
</evidence>
<dbReference type="EMBL" id="JADFFM010000001">
    <property type="protein sequence ID" value="MBE9666335.1"/>
    <property type="molecule type" value="Genomic_DNA"/>
</dbReference>
<evidence type="ECO:0000313" key="2">
    <source>
        <dbReference type="Proteomes" id="UP000632774"/>
    </source>
</evidence>
<accession>A0ABR9XGK2</accession>
<name>A0ABR9XGK2_9SPHI</name>
<organism evidence="1 2">
    <name type="scientific">Mucilaginibacter boryungensis</name>
    <dbReference type="NCBI Taxonomy" id="768480"/>
    <lineage>
        <taxon>Bacteria</taxon>
        <taxon>Pseudomonadati</taxon>
        <taxon>Bacteroidota</taxon>
        <taxon>Sphingobacteriia</taxon>
        <taxon>Sphingobacteriales</taxon>
        <taxon>Sphingobacteriaceae</taxon>
        <taxon>Mucilaginibacter</taxon>
    </lineage>
</organism>
<sequence>MFIFFLSLVLNTAGGYAKNKAVFFCGSVKNDLYLLLSCEGFKINLYRSPFAAIDEAPKRSAVFIVSDTYPLVDETKRITQEMLNIAAKKKLQLYIEYPASYPGLNLTQKPVETRLERGVITSDVFGPKLLPMSLLGIHNCHVLPVNIDNPLIVLAKVVGFDKAEYGLDSTKAYPLLFEKGNSIIAMTSMSNFATGRYGPNESVKQVWTYILSRMLKDESFKINHWFSYVSPTYSKNEILPVNARVKSIQKGANWYYNGRFFVHPTWKQDWLKYGSNGSNPVGPPVGKDKLIGDGNLGVIEGHTSTINYDGTQRYRYWMRGDVQGEVSMTLAAAGSLLNNKDYKKKSANLIDYLLKTSNLRAGAKNDSNSAAYGLIGWATTNSGTFYGDDNARSILGMIAASSYLNSNKWDKEIAEAILGNFRTTGKKGFRGERLEEEDILKNGWKYYWNRDYIHLSPHFESWMWACYLWLYHKTGYQPLLDKTKTAIRLTMEAYPKKWLWGSSLQSQRAQMILPLAWLVRIEDTEEHRRWLDIVVSDMLRCQATCGAIREEVGEGKGQFKELKSNKDYGTDEGSMIFKNDDPVADMLAANNFALFSLNEAAHATGNRAYKAGVDKLSDFLTRIQINSEKYKDLDGGWFRGFDYSRWDYWASNSDAGWGAWCTLTGWSQSWIVATQVQVQENQSYWGLTRKSEINKYMQQTVKLMFGKE</sequence>
<keyword evidence="2" id="KW-1185">Reference proteome</keyword>
<proteinExistence type="predicted"/>
<protein>
    <submittedName>
        <fullName evidence="1">Uncharacterized protein</fullName>
    </submittedName>
</protein>